<dbReference type="InterPro" id="IPR052035">
    <property type="entry name" value="ZnF_BED_domain_contain"/>
</dbReference>
<protein>
    <submittedName>
        <fullName evidence="1">Putative AC transposase</fullName>
    </submittedName>
</protein>
<organism evidence="1 2">
    <name type="scientific">Glycine soja</name>
    <name type="common">Wild soybean</name>
    <dbReference type="NCBI Taxonomy" id="3848"/>
    <lineage>
        <taxon>Eukaryota</taxon>
        <taxon>Viridiplantae</taxon>
        <taxon>Streptophyta</taxon>
        <taxon>Embryophyta</taxon>
        <taxon>Tracheophyta</taxon>
        <taxon>Spermatophyta</taxon>
        <taxon>Magnoliopsida</taxon>
        <taxon>eudicotyledons</taxon>
        <taxon>Gunneridae</taxon>
        <taxon>Pentapetalae</taxon>
        <taxon>rosids</taxon>
        <taxon>fabids</taxon>
        <taxon>Fabales</taxon>
        <taxon>Fabaceae</taxon>
        <taxon>Papilionoideae</taxon>
        <taxon>50 kb inversion clade</taxon>
        <taxon>NPAAA clade</taxon>
        <taxon>indigoferoid/millettioid clade</taxon>
        <taxon>Phaseoleae</taxon>
        <taxon>Glycine</taxon>
        <taxon>Glycine subgen. Soja</taxon>
    </lineage>
</organism>
<dbReference type="AlphaFoldDB" id="A0A445L0B8"/>
<dbReference type="PANTHER" id="PTHR46481">
    <property type="entry name" value="ZINC FINGER BED DOMAIN-CONTAINING PROTEIN 4"/>
    <property type="match status" value="1"/>
</dbReference>
<dbReference type="SUPFAM" id="SSF53098">
    <property type="entry name" value="Ribonuclease H-like"/>
    <property type="match status" value="1"/>
</dbReference>
<gene>
    <name evidence="1" type="ORF">D0Y65_009725</name>
</gene>
<accession>A0A445L0B8</accession>
<dbReference type="Proteomes" id="UP000289340">
    <property type="component" value="Chromosome 4"/>
</dbReference>
<proteinExistence type="predicted"/>
<comment type="caution">
    <text evidence="1">The sequence shown here is derived from an EMBL/GenBank/DDBJ whole genome shotgun (WGS) entry which is preliminary data.</text>
</comment>
<dbReference type="EMBL" id="QZWG01000004">
    <property type="protein sequence ID" value="RZC16563.1"/>
    <property type="molecule type" value="Genomic_DNA"/>
</dbReference>
<name>A0A445L0B8_GLYSO</name>
<evidence type="ECO:0000313" key="2">
    <source>
        <dbReference type="Proteomes" id="UP000289340"/>
    </source>
</evidence>
<sequence length="344" mass="39657">MKHSPLLHFQSSTLDSCNGTTQDATDNDIVTQHKTQHRGRQMQHGLHDGLLVLEFLSSRLLTACAHEMDVDDGQESLDVEIELEQESKSVYVGQMIIDMQGKLQSLKIDQMISYEMCAQAIIEHDLPFKFVEFRKIRQWLKYLNLDVIPISRNIAKVDVLKIDMMKKEKLKELIARIPSRISLTFDLWIACTIEGYICLTAHFIDTNWRLNSKILNFCLMPPPHTGHELSKKILEFLIDRGIEKNIFSITLDNASVSDVMCHNLPFGGRATRGSRVCLPRKENAQSRHQRLFEENVRKTGKEKRRRWLPPSLPKRVGLLPPEGTTFFWNPQEGPNIVRSEDPFI</sequence>
<reference evidence="1 2" key="1">
    <citation type="submission" date="2018-09" db="EMBL/GenBank/DDBJ databases">
        <title>A high-quality reference genome of wild soybean provides a powerful tool to mine soybean genomes.</title>
        <authorList>
            <person name="Xie M."/>
            <person name="Chung C.Y.L."/>
            <person name="Li M.-W."/>
            <person name="Wong F.-L."/>
            <person name="Chan T.-F."/>
            <person name="Lam H.-M."/>
        </authorList>
    </citation>
    <scope>NUCLEOTIDE SEQUENCE [LARGE SCALE GENOMIC DNA]</scope>
    <source>
        <strain evidence="2">cv. W05</strain>
        <tissue evidence="1">Hypocotyl of etiolated seedlings</tissue>
    </source>
</reference>
<keyword evidence="2" id="KW-1185">Reference proteome</keyword>
<dbReference type="PANTHER" id="PTHR46481:SF6">
    <property type="entry name" value="ZINC FINGER BED DOMAIN-CONTAINING PROTEIN RICESLEEPER 2-LIKE"/>
    <property type="match status" value="1"/>
</dbReference>
<evidence type="ECO:0000313" key="1">
    <source>
        <dbReference type="EMBL" id="RZC16563.1"/>
    </source>
</evidence>
<dbReference type="InterPro" id="IPR012337">
    <property type="entry name" value="RNaseH-like_sf"/>
</dbReference>